<dbReference type="Proteomes" id="UP000002407">
    <property type="component" value="Chromosome"/>
</dbReference>
<accession>A7HZU5</accession>
<organism evidence="6 7">
    <name type="scientific">Campylobacter hominis (strain ATCC BAA-381 / DSM 21671 / CCUG 45161 / LMG 19568 / NCTC 13146 / CH001A)</name>
    <dbReference type="NCBI Taxonomy" id="360107"/>
    <lineage>
        <taxon>Bacteria</taxon>
        <taxon>Pseudomonadati</taxon>
        <taxon>Campylobacterota</taxon>
        <taxon>Epsilonproteobacteria</taxon>
        <taxon>Campylobacterales</taxon>
        <taxon>Campylobacteraceae</taxon>
        <taxon>Campylobacter</taxon>
    </lineage>
</organism>
<evidence type="ECO:0000256" key="4">
    <source>
        <dbReference type="ARBA" id="ARBA00023136"/>
    </source>
</evidence>
<evidence type="ECO:0000256" key="3">
    <source>
        <dbReference type="ARBA" id="ARBA00022989"/>
    </source>
</evidence>
<feature type="transmembrane region" description="Helical" evidence="5">
    <location>
        <begin position="79"/>
        <end position="99"/>
    </location>
</feature>
<reference evidence="7" key="1">
    <citation type="submission" date="2007-07" db="EMBL/GenBank/DDBJ databases">
        <title>Complete genome sequence of Campylobacter hominis ATCC BAA-381, a commensal isolated from the human gastrointestinal tract.</title>
        <authorList>
            <person name="Fouts D.E."/>
            <person name="Mongodin E.F."/>
            <person name="Puiu D."/>
            <person name="Sebastian Y."/>
            <person name="Miller W.G."/>
            <person name="Mandrell R.E."/>
            <person name="Nelson K.E."/>
        </authorList>
    </citation>
    <scope>NUCLEOTIDE SEQUENCE [LARGE SCALE GENOMIC DNA]</scope>
    <source>
        <strain evidence="7">ATCC BAA-381 / LMG 19568 / NCTC 13146 / CH001A</strain>
    </source>
</reference>
<feature type="transmembrane region" description="Helical" evidence="5">
    <location>
        <begin position="40"/>
        <end position="59"/>
    </location>
</feature>
<dbReference type="HOGENOM" id="CLU_705316_0_0_7"/>
<dbReference type="STRING" id="360107.CHAB381_0178"/>
<evidence type="ECO:0000313" key="6">
    <source>
        <dbReference type="EMBL" id="ABS52477.1"/>
    </source>
</evidence>
<dbReference type="EMBL" id="CP000776">
    <property type="protein sequence ID" value="ABS52477.1"/>
    <property type="molecule type" value="Genomic_DNA"/>
</dbReference>
<keyword evidence="4 5" id="KW-0472">Membrane</keyword>
<evidence type="ECO:0000313" key="7">
    <source>
        <dbReference type="Proteomes" id="UP000002407"/>
    </source>
</evidence>
<evidence type="ECO:0000256" key="2">
    <source>
        <dbReference type="ARBA" id="ARBA00022692"/>
    </source>
</evidence>
<dbReference type="Pfam" id="PF04610">
    <property type="entry name" value="TrbL"/>
    <property type="match status" value="1"/>
</dbReference>
<protein>
    <recommendedName>
        <fullName evidence="8">Type IV secretion system protein</fullName>
    </recommendedName>
</protein>
<feature type="transmembrane region" description="Helical" evidence="5">
    <location>
        <begin position="146"/>
        <end position="172"/>
    </location>
</feature>
<gene>
    <name evidence="6" type="ordered locus">CHAB381_0178</name>
</gene>
<dbReference type="KEGG" id="cha:CHAB381_0178"/>
<dbReference type="GO" id="GO:0030255">
    <property type="term" value="P:protein secretion by the type IV secretion system"/>
    <property type="evidence" value="ECO:0007669"/>
    <property type="project" value="InterPro"/>
</dbReference>
<proteinExistence type="predicted"/>
<sequence length="345" mass="38731">MPPKEIHSDNLITSILKSIDNFFIGNPEYNSAIEKNIENLISVLLTIVGTYLLCWIIYRGYKILWGKSNDNFKDFLWDAFLKFIFIYICMFPNEWISLIKEAIRGFREYALIDSDYMSVPNQLQHYYNITRAITINFIGHSSNFEFLAALLYSIVAWISFFIGAFGLFFVLITNTVSFYILLFIAPIAFYGLIFGSFLKNIFTQWVTMVLSNIITLFFIHIFCGYALTLINSYTNTALTQIGVKDIPHYNVAIVCIFAGICLKVFVDLVLSLAEKMTNVSLESASRGAIKGGMATLGANLGFGALATKRATKGLLFGAKGSARAYDGIKTGGKFILDKIRKTGGR</sequence>
<comment type="subcellular location">
    <subcellularLocation>
        <location evidence="1">Membrane</location>
        <topology evidence="1">Multi-pass membrane protein</topology>
    </subcellularLocation>
</comment>
<evidence type="ECO:0008006" key="8">
    <source>
        <dbReference type="Google" id="ProtNLM"/>
    </source>
</evidence>
<feature type="transmembrane region" description="Helical" evidence="5">
    <location>
        <begin position="205"/>
        <end position="227"/>
    </location>
</feature>
<dbReference type="RefSeq" id="WP_012108067.1">
    <property type="nucleotide sequence ID" value="NC_009714.1"/>
</dbReference>
<feature type="transmembrane region" description="Helical" evidence="5">
    <location>
        <begin position="247"/>
        <end position="266"/>
    </location>
</feature>
<name>A7HZU5_CAMHC</name>
<evidence type="ECO:0000256" key="5">
    <source>
        <dbReference type="SAM" id="Phobius"/>
    </source>
</evidence>
<dbReference type="eggNOG" id="COG3704">
    <property type="taxonomic scope" value="Bacteria"/>
</dbReference>
<feature type="transmembrane region" description="Helical" evidence="5">
    <location>
        <begin position="178"/>
        <end position="198"/>
    </location>
</feature>
<dbReference type="GO" id="GO:0016020">
    <property type="term" value="C:membrane"/>
    <property type="evidence" value="ECO:0007669"/>
    <property type="project" value="UniProtKB-SubCell"/>
</dbReference>
<keyword evidence="2 5" id="KW-0812">Transmembrane</keyword>
<dbReference type="InterPro" id="IPR007688">
    <property type="entry name" value="Conjugal_tfr_TrbL/VirB6"/>
</dbReference>
<keyword evidence="7" id="KW-1185">Reference proteome</keyword>
<keyword evidence="3 5" id="KW-1133">Transmembrane helix</keyword>
<evidence type="ECO:0000256" key="1">
    <source>
        <dbReference type="ARBA" id="ARBA00004141"/>
    </source>
</evidence>
<dbReference type="AlphaFoldDB" id="A7HZU5"/>